<dbReference type="STRING" id="1852522.SAMN06295960_4307"/>
<dbReference type="Proteomes" id="UP000193834">
    <property type="component" value="Unassembled WGS sequence"/>
</dbReference>
<evidence type="ECO:0008006" key="3">
    <source>
        <dbReference type="Google" id="ProtNLM"/>
    </source>
</evidence>
<evidence type="ECO:0000313" key="2">
    <source>
        <dbReference type="Proteomes" id="UP000193834"/>
    </source>
</evidence>
<dbReference type="EMBL" id="FXAZ01000007">
    <property type="protein sequence ID" value="SMG56984.1"/>
    <property type="molecule type" value="Genomic_DNA"/>
</dbReference>
<evidence type="ECO:0000313" key="1">
    <source>
        <dbReference type="EMBL" id="SMG56984.1"/>
    </source>
</evidence>
<reference evidence="1 2" key="1">
    <citation type="submission" date="2017-04" db="EMBL/GenBank/DDBJ databases">
        <authorList>
            <person name="Afonso C.L."/>
            <person name="Miller P.J."/>
            <person name="Scott M.A."/>
            <person name="Spackman E."/>
            <person name="Goraichik I."/>
            <person name="Dimitrov K.M."/>
            <person name="Suarez D.L."/>
            <person name="Swayne D.E."/>
        </authorList>
    </citation>
    <scope>NUCLEOTIDE SEQUENCE [LARGE SCALE GENOMIC DNA]</scope>
    <source>
        <strain evidence="1 2">11</strain>
    </source>
</reference>
<keyword evidence="2" id="KW-1185">Reference proteome</keyword>
<accession>A0A1X7LTZ7</accession>
<dbReference type="OrthoDB" id="2690514at2"/>
<dbReference type="AlphaFoldDB" id="A0A1X7LTZ7"/>
<name>A0A1X7LTZ7_9BACL</name>
<dbReference type="Pfam" id="PF10720">
    <property type="entry name" value="DUF2515"/>
    <property type="match status" value="1"/>
</dbReference>
<sequence length="425" mass="49727">MNTTNPPPWLSVIRLIQQMLGTGKELLLQKLVHLRQHINLVPPASLQWNNLQADRAAELIKRTITEQERMRCMDQRKMEQLAPPLLSRKERLIISNIERTVMNLNRNNLTRTTAYHRIYEKFPELHWALLAHMVSRNGGWSMTDLKSDILKALMSNEYRHWSYRLLERCNAMIFHDAYPQLLLYAESRRQGRSLFHLLPEFKVSSFMKPIWDSFWIQPNSALLTIALIINEQHVIEGKVVQHPSYQQKVLDHMDFKAHGWLQMNQVVFPTTIPSAYAPTPLVGLTLERFHHLPERIAFGKQLYAILFHQEEVLEGALHFARAVPHTGSRMDYWPHRFTACRLSKGGDNQSLLYSPKLNEVYKDERHAPLETWDWLCSSEPLQYLQAPLPPLSCEMTKLHERMWEELHALYALQTANKGSSPEKRP</sequence>
<dbReference type="RefSeq" id="WP_097676322.1">
    <property type="nucleotide sequence ID" value="NZ_FXAZ01000007.1"/>
</dbReference>
<proteinExistence type="predicted"/>
<gene>
    <name evidence="1" type="ORF">SAMN06295960_4307</name>
</gene>
<organism evidence="1 2">
    <name type="scientific">Paenibacillus aquistagni</name>
    <dbReference type="NCBI Taxonomy" id="1852522"/>
    <lineage>
        <taxon>Bacteria</taxon>
        <taxon>Bacillati</taxon>
        <taxon>Bacillota</taxon>
        <taxon>Bacilli</taxon>
        <taxon>Bacillales</taxon>
        <taxon>Paenibacillaceae</taxon>
        <taxon>Paenibacillus</taxon>
    </lineage>
</organism>
<dbReference type="InterPro" id="IPR019658">
    <property type="entry name" value="DUF2515"/>
</dbReference>
<protein>
    <recommendedName>
        <fullName evidence="3">DUF2515 domain-containing protein</fullName>
    </recommendedName>
</protein>